<evidence type="ECO:0000313" key="7">
    <source>
        <dbReference type="EMBL" id="UZP74916.1"/>
    </source>
</evidence>
<sequence>MPQQTLIPAPLMWVFLFFSLAVSVATRQLIWLMVVVTLGGLLTDRKAVVSTEGMKRAALLFSCIAIPGFISLIMSVNPDRGLSAAFRFAAYGFAAWVVLSAKLEEGDAKQIMSWLGILLVAWAIDGFIQLLTGVSLLGDPLIELGESGAVVTGSLQLGYGATIAILSPFFLEALRRAGGIGIGILSLPVYAAIVMSSHQSSAVLALIGLAAWAVLALRHPEVGAKRQITGFVVSGIIGLLIGSYLSIVTGQVSTIAEAPARYQSILYQPQLWESAWIAFKEHWFTGVGMRGFGTFAVGQEIFLGTGVSETWHPHLTLLEIMAETGVVGLVGYGLLLYFLWGYLMDERMPVAVAGLVAILAIFPIGTAVGIYSYIGGNLIFLTFTLLIALDRDCSYPVKPPVIAPD</sequence>
<gene>
    <name evidence="7" type="ORF">E0F26_09280</name>
</gene>
<feature type="transmembrane region" description="Helical" evidence="5">
    <location>
        <begin position="57"/>
        <end position="76"/>
    </location>
</feature>
<feature type="transmembrane region" description="Helical" evidence="5">
    <location>
        <begin position="149"/>
        <end position="170"/>
    </location>
</feature>
<comment type="subcellular location">
    <subcellularLocation>
        <location evidence="1">Membrane</location>
        <topology evidence="1">Multi-pass membrane protein</topology>
    </subcellularLocation>
</comment>
<dbReference type="PANTHER" id="PTHR37422:SF23">
    <property type="entry name" value="TEICHURONIC ACID BIOSYNTHESIS PROTEIN TUAE"/>
    <property type="match status" value="1"/>
</dbReference>
<evidence type="ECO:0000256" key="2">
    <source>
        <dbReference type="ARBA" id="ARBA00022692"/>
    </source>
</evidence>
<feature type="transmembrane region" description="Helical" evidence="5">
    <location>
        <begin position="82"/>
        <end position="99"/>
    </location>
</feature>
<feature type="transmembrane region" description="Helical" evidence="5">
    <location>
        <begin position="12"/>
        <end position="36"/>
    </location>
</feature>
<feature type="domain" description="O-antigen ligase-related" evidence="6">
    <location>
        <begin position="191"/>
        <end position="332"/>
    </location>
</feature>
<evidence type="ECO:0000313" key="8">
    <source>
        <dbReference type="Proteomes" id="UP001317963"/>
    </source>
</evidence>
<evidence type="ECO:0000256" key="4">
    <source>
        <dbReference type="ARBA" id="ARBA00023136"/>
    </source>
</evidence>
<reference evidence="7 8" key="1">
    <citation type="submission" date="2019-02" db="EMBL/GenBank/DDBJ databases">
        <title>Halieaceae_genomes.</title>
        <authorList>
            <person name="Li S.-H."/>
        </authorList>
    </citation>
    <scope>NUCLEOTIDE SEQUENCE [LARGE SCALE GENOMIC DNA]</scope>
    <source>
        <strain evidence="7 8">JH123</strain>
    </source>
</reference>
<dbReference type="InterPro" id="IPR051533">
    <property type="entry name" value="WaaL-like"/>
</dbReference>
<feature type="transmembrane region" description="Helical" evidence="5">
    <location>
        <begin position="229"/>
        <end position="247"/>
    </location>
</feature>
<feature type="transmembrane region" description="Helical" evidence="5">
    <location>
        <begin position="320"/>
        <end position="340"/>
    </location>
</feature>
<organism evidence="7 8">
    <name type="scientific">Candidatus Paraluminiphilus aquimaris</name>
    <dbReference type="NCBI Taxonomy" id="2518994"/>
    <lineage>
        <taxon>Bacteria</taxon>
        <taxon>Pseudomonadati</taxon>
        <taxon>Pseudomonadota</taxon>
        <taxon>Gammaproteobacteria</taxon>
        <taxon>Cellvibrionales</taxon>
        <taxon>Halieaceae</taxon>
        <taxon>Candidatus Paraluminiphilus</taxon>
    </lineage>
</organism>
<keyword evidence="2 5" id="KW-0812">Transmembrane</keyword>
<accession>A0ABY6Q7P1</accession>
<keyword evidence="4 5" id="KW-0472">Membrane</keyword>
<evidence type="ECO:0000256" key="1">
    <source>
        <dbReference type="ARBA" id="ARBA00004141"/>
    </source>
</evidence>
<feature type="transmembrane region" description="Helical" evidence="5">
    <location>
        <begin position="177"/>
        <end position="195"/>
    </location>
</feature>
<protein>
    <submittedName>
        <fullName evidence="7">O-antigen ligase domain-containing protein</fullName>
    </submittedName>
</protein>
<feature type="transmembrane region" description="Helical" evidence="5">
    <location>
        <begin position="111"/>
        <end position="137"/>
    </location>
</feature>
<dbReference type="Proteomes" id="UP001317963">
    <property type="component" value="Chromosome"/>
</dbReference>
<dbReference type="PANTHER" id="PTHR37422">
    <property type="entry name" value="TEICHURONIC ACID BIOSYNTHESIS PROTEIN TUAE"/>
    <property type="match status" value="1"/>
</dbReference>
<keyword evidence="3 5" id="KW-1133">Transmembrane helix</keyword>
<evidence type="ECO:0000256" key="3">
    <source>
        <dbReference type="ARBA" id="ARBA00022989"/>
    </source>
</evidence>
<dbReference type="Pfam" id="PF04932">
    <property type="entry name" value="Wzy_C"/>
    <property type="match status" value="1"/>
</dbReference>
<feature type="transmembrane region" description="Helical" evidence="5">
    <location>
        <begin position="347"/>
        <end position="364"/>
    </location>
</feature>
<dbReference type="InterPro" id="IPR007016">
    <property type="entry name" value="O-antigen_ligase-rel_domated"/>
</dbReference>
<evidence type="ECO:0000256" key="5">
    <source>
        <dbReference type="SAM" id="Phobius"/>
    </source>
</evidence>
<evidence type="ECO:0000259" key="6">
    <source>
        <dbReference type="Pfam" id="PF04932"/>
    </source>
</evidence>
<proteinExistence type="predicted"/>
<keyword evidence="8" id="KW-1185">Reference proteome</keyword>
<feature type="transmembrane region" description="Helical" evidence="5">
    <location>
        <begin position="201"/>
        <end position="217"/>
    </location>
</feature>
<dbReference type="EMBL" id="CP036501">
    <property type="protein sequence ID" value="UZP74916.1"/>
    <property type="molecule type" value="Genomic_DNA"/>
</dbReference>
<dbReference type="GO" id="GO:0016874">
    <property type="term" value="F:ligase activity"/>
    <property type="evidence" value="ECO:0007669"/>
    <property type="project" value="UniProtKB-KW"/>
</dbReference>
<name>A0ABY6Q7P1_9GAMM</name>
<dbReference type="RefSeq" id="WP_279241377.1">
    <property type="nucleotide sequence ID" value="NZ_CP036501.1"/>
</dbReference>
<keyword evidence="7" id="KW-0436">Ligase</keyword>